<dbReference type="InterPro" id="IPR049874">
    <property type="entry name" value="ROK_cs"/>
</dbReference>
<accession>A0A1Y4LAK8</accession>
<comment type="caution">
    <text evidence="9">The sequence shown here is derived from an EMBL/GenBank/DDBJ whole genome shotgun (WGS) entry which is preliminary data.</text>
</comment>
<gene>
    <name evidence="9" type="ORF">B5F17_11375</name>
</gene>
<evidence type="ECO:0000256" key="2">
    <source>
        <dbReference type="ARBA" id="ARBA00012323"/>
    </source>
</evidence>
<reference evidence="10" key="1">
    <citation type="submission" date="2017-04" db="EMBL/GenBank/DDBJ databases">
        <title>Function of individual gut microbiota members based on whole genome sequencing of pure cultures obtained from chicken caecum.</title>
        <authorList>
            <person name="Medvecky M."/>
            <person name="Cejkova D."/>
            <person name="Polansky O."/>
            <person name="Karasova D."/>
            <person name="Kubasova T."/>
            <person name="Cizek A."/>
            <person name="Rychlik I."/>
        </authorList>
    </citation>
    <scope>NUCLEOTIDE SEQUENCE [LARGE SCALE GENOMIC DNA]</scope>
    <source>
        <strain evidence="10">An180</strain>
    </source>
</reference>
<dbReference type="NCBIfam" id="TIGR00744">
    <property type="entry name" value="ROK_glcA_fam"/>
    <property type="match status" value="1"/>
</dbReference>
<evidence type="ECO:0000256" key="8">
    <source>
        <dbReference type="ARBA" id="ARBA00032386"/>
    </source>
</evidence>
<dbReference type="Proteomes" id="UP000195897">
    <property type="component" value="Unassembled WGS sequence"/>
</dbReference>
<dbReference type="SUPFAM" id="SSF53067">
    <property type="entry name" value="Actin-like ATPase domain"/>
    <property type="match status" value="1"/>
</dbReference>
<keyword evidence="6 9" id="KW-0418">Kinase</keyword>
<dbReference type="InterPro" id="IPR043129">
    <property type="entry name" value="ATPase_NBD"/>
</dbReference>
<dbReference type="EC" id="2.7.1.2" evidence="2"/>
<dbReference type="InterPro" id="IPR000600">
    <property type="entry name" value="ROK"/>
</dbReference>
<comment type="similarity">
    <text evidence="1">Belongs to the ROK (NagC/XylR) family.</text>
</comment>
<dbReference type="GO" id="GO:0005524">
    <property type="term" value="F:ATP binding"/>
    <property type="evidence" value="ECO:0007669"/>
    <property type="project" value="UniProtKB-KW"/>
</dbReference>
<keyword evidence="7" id="KW-0067">ATP-binding</keyword>
<dbReference type="AlphaFoldDB" id="A0A1Y4LAK8"/>
<evidence type="ECO:0000256" key="7">
    <source>
        <dbReference type="ARBA" id="ARBA00022840"/>
    </source>
</evidence>
<keyword evidence="5" id="KW-0547">Nucleotide-binding</keyword>
<evidence type="ECO:0000256" key="4">
    <source>
        <dbReference type="ARBA" id="ARBA00022679"/>
    </source>
</evidence>
<keyword evidence="4" id="KW-0808">Transferase</keyword>
<dbReference type="EMBL" id="NFKK01000016">
    <property type="protein sequence ID" value="OUP51841.1"/>
    <property type="molecule type" value="Genomic_DNA"/>
</dbReference>
<dbReference type="PROSITE" id="PS01125">
    <property type="entry name" value="ROK"/>
    <property type="match status" value="1"/>
</dbReference>
<dbReference type="RefSeq" id="WP_087373952.1">
    <property type="nucleotide sequence ID" value="NZ_NFKK01000016.1"/>
</dbReference>
<dbReference type="Pfam" id="PF00480">
    <property type="entry name" value="ROK"/>
    <property type="match status" value="1"/>
</dbReference>
<evidence type="ECO:0000256" key="1">
    <source>
        <dbReference type="ARBA" id="ARBA00006479"/>
    </source>
</evidence>
<evidence type="ECO:0000313" key="10">
    <source>
        <dbReference type="Proteomes" id="UP000195897"/>
    </source>
</evidence>
<sequence>MSKTYAFGVDIGGTTIKMGLFETNGKLLEMWEIPTRTEADGKFILNDIAQAVDNKLKEKKISTLDVEGIGLGVPGPVGPDGTVFKCVNLGWDVFNVEHRLNVLTGLRVKAGNDANVAALGEMWQGGGAGYQNIVMVTLGTGVGGGIIIDGRILPGINGAAGEIGHLPVEDYQPETCTCGNEGCLEQYSSATAVARSAQRYLEEHPEAETSLRGVQNIEAKDVFDAAKQGDKVALELTERACAYLGKGLAMIACVVNPEAFVIGGGMARAGEILMESVRRNFKQKAFHASRETEFKEAKLGNNAGIYGGVRMLLS</sequence>
<protein>
    <recommendedName>
        <fullName evidence="3">Glucokinase</fullName>
        <ecNumber evidence="2">2.7.1.2</ecNumber>
    </recommendedName>
    <alternativeName>
        <fullName evidence="8">Glucose kinase</fullName>
    </alternativeName>
</protein>
<dbReference type="PANTHER" id="PTHR18964">
    <property type="entry name" value="ROK (REPRESSOR, ORF, KINASE) FAMILY"/>
    <property type="match status" value="1"/>
</dbReference>
<evidence type="ECO:0000313" key="9">
    <source>
        <dbReference type="EMBL" id="OUP51841.1"/>
    </source>
</evidence>
<proteinExistence type="inferred from homology"/>
<dbReference type="GO" id="GO:0004340">
    <property type="term" value="F:glucokinase activity"/>
    <property type="evidence" value="ECO:0007669"/>
    <property type="project" value="UniProtKB-EC"/>
</dbReference>
<dbReference type="GO" id="GO:0005737">
    <property type="term" value="C:cytoplasm"/>
    <property type="evidence" value="ECO:0007669"/>
    <property type="project" value="InterPro"/>
</dbReference>
<dbReference type="GO" id="GO:0006096">
    <property type="term" value="P:glycolytic process"/>
    <property type="evidence" value="ECO:0007669"/>
    <property type="project" value="InterPro"/>
</dbReference>
<dbReference type="Gene3D" id="3.30.420.40">
    <property type="match status" value="2"/>
</dbReference>
<evidence type="ECO:0000256" key="3">
    <source>
        <dbReference type="ARBA" id="ARBA00014701"/>
    </source>
</evidence>
<organism evidence="9 10">
    <name type="scientific">Butyricicoccus pullicaecorum</name>
    <dbReference type="NCBI Taxonomy" id="501571"/>
    <lineage>
        <taxon>Bacteria</taxon>
        <taxon>Bacillati</taxon>
        <taxon>Bacillota</taxon>
        <taxon>Clostridia</taxon>
        <taxon>Eubacteriales</taxon>
        <taxon>Butyricicoccaceae</taxon>
        <taxon>Butyricicoccus</taxon>
    </lineage>
</organism>
<dbReference type="InterPro" id="IPR004654">
    <property type="entry name" value="ROK_glcA"/>
</dbReference>
<name>A0A1Y4LAK8_9FIRM</name>
<evidence type="ECO:0000256" key="6">
    <source>
        <dbReference type="ARBA" id="ARBA00022777"/>
    </source>
</evidence>
<dbReference type="PANTHER" id="PTHR18964:SF149">
    <property type="entry name" value="BIFUNCTIONAL UDP-N-ACETYLGLUCOSAMINE 2-EPIMERASE_N-ACETYLMANNOSAMINE KINASE"/>
    <property type="match status" value="1"/>
</dbReference>
<evidence type="ECO:0000256" key="5">
    <source>
        <dbReference type="ARBA" id="ARBA00022741"/>
    </source>
</evidence>